<proteinExistence type="predicted"/>
<reference evidence="1" key="1">
    <citation type="submission" date="2018-05" db="EMBL/GenBank/DDBJ databases">
        <authorList>
            <person name="Lanie J.A."/>
            <person name="Ng W.-L."/>
            <person name="Kazmierczak K.M."/>
            <person name="Andrzejewski T.M."/>
            <person name="Davidsen T.M."/>
            <person name="Wayne K.J."/>
            <person name="Tettelin H."/>
            <person name="Glass J.I."/>
            <person name="Rusch D."/>
            <person name="Podicherti R."/>
            <person name="Tsui H.-C.T."/>
            <person name="Winkler M.E."/>
        </authorList>
    </citation>
    <scope>NUCLEOTIDE SEQUENCE</scope>
</reference>
<organism evidence="1">
    <name type="scientific">marine metagenome</name>
    <dbReference type="NCBI Taxonomy" id="408172"/>
    <lineage>
        <taxon>unclassified sequences</taxon>
        <taxon>metagenomes</taxon>
        <taxon>ecological metagenomes</taxon>
    </lineage>
</organism>
<protein>
    <submittedName>
        <fullName evidence="1">Uncharacterized protein</fullName>
    </submittedName>
</protein>
<name>A0A382IVS3_9ZZZZ</name>
<dbReference type="EMBL" id="UINC01069773">
    <property type="protein sequence ID" value="SVC03409.1"/>
    <property type="molecule type" value="Genomic_DNA"/>
</dbReference>
<evidence type="ECO:0000313" key="1">
    <source>
        <dbReference type="EMBL" id="SVC03409.1"/>
    </source>
</evidence>
<feature type="non-terminal residue" evidence="1">
    <location>
        <position position="44"/>
    </location>
</feature>
<dbReference type="AlphaFoldDB" id="A0A382IVS3"/>
<accession>A0A382IVS3</accession>
<sequence length="44" mass="5057">MNYFKQILFTFLLFFVCSIEAVDQSANVDIRAQGRGETKEEAIL</sequence>
<gene>
    <name evidence="1" type="ORF">METZ01_LOCUS256263</name>
</gene>